<name>A0A7T2S0X0_DELAC</name>
<dbReference type="PANTHER" id="PTHR43353:SF5">
    <property type="entry name" value="SUCCINATE-SEMIALDEHYDE DEHYDROGENASE, MITOCHONDRIAL"/>
    <property type="match status" value="1"/>
</dbReference>
<comment type="similarity">
    <text evidence="1">Belongs to the aldehyde dehydrogenase family.</text>
</comment>
<dbReference type="InterPro" id="IPR015590">
    <property type="entry name" value="Aldehyde_DH_dom"/>
</dbReference>
<dbReference type="AlphaFoldDB" id="A0A7T2S0X0"/>
<dbReference type="InterPro" id="IPR016162">
    <property type="entry name" value="Ald_DH_N"/>
</dbReference>
<evidence type="ECO:0000313" key="5">
    <source>
        <dbReference type="Proteomes" id="UP000594778"/>
    </source>
</evidence>
<organism evidence="4 5">
    <name type="scientific">Delftia acidovorans</name>
    <name type="common">Pseudomonas acidovorans</name>
    <name type="synonym">Comamonas acidovorans</name>
    <dbReference type="NCBI Taxonomy" id="80866"/>
    <lineage>
        <taxon>Bacteria</taxon>
        <taxon>Pseudomonadati</taxon>
        <taxon>Pseudomonadota</taxon>
        <taxon>Betaproteobacteria</taxon>
        <taxon>Burkholderiales</taxon>
        <taxon>Comamonadaceae</taxon>
        <taxon>Delftia</taxon>
    </lineage>
</organism>
<proteinExistence type="inferred from homology"/>
<dbReference type="EMBL" id="CP065668">
    <property type="protein sequence ID" value="QPS06797.1"/>
    <property type="molecule type" value="Genomic_DNA"/>
</dbReference>
<evidence type="ECO:0000256" key="1">
    <source>
        <dbReference type="ARBA" id="ARBA00009986"/>
    </source>
</evidence>
<dbReference type="PROSITE" id="PS00070">
    <property type="entry name" value="ALDEHYDE_DEHYDR_CYS"/>
    <property type="match status" value="1"/>
</dbReference>
<dbReference type="Pfam" id="PF00171">
    <property type="entry name" value="Aldedh"/>
    <property type="match status" value="1"/>
</dbReference>
<evidence type="ECO:0000259" key="3">
    <source>
        <dbReference type="Pfam" id="PF00171"/>
    </source>
</evidence>
<dbReference type="Gene3D" id="3.40.605.10">
    <property type="entry name" value="Aldehyde Dehydrogenase, Chain A, domain 1"/>
    <property type="match status" value="1"/>
</dbReference>
<dbReference type="Gene3D" id="3.40.309.10">
    <property type="entry name" value="Aldehyde Dehydrogenase, Chain A, domain 2"/>
    <property type="match status" value="1"/>
</dbReference>
<dbReference type="InterPro" id="IPR016160">
    <property type="entry name" value="Ald_DH_CS_CYS"/>
</dbReference>
<dbReference type="InterPro" id="IPR050740">
    <property type="entry name" value="Aldehyde_DH_Superfamily"/>
</dbReference>
<evidence type="ECO:0000313" key="4">
    <source>
        <dbReference type="EMBL" id="QPS06797.1"/>
    </source>
</evidence>
<reference evidence="4 5" key="1">
    <citation type="submission" date="2020-12" db="EMBL/GenBank/DDBJ databases">
        <title>FDA dAtabase for Regulatory Grade micrObial Sequences (FDA-ARGOS): Supporting development and validation of Infectious Disease Dx tests.</title>
        <authorList>
            <person name="Sproer C."/>
            <person name="Gronow S."/>
            <person name="Severitt S."/>
            <person name="Schroder I."/>
            <person name="Tallon L."/>
            <person name="Sadzewicz L."/>
            <person name="Zhao X."/>
            <person name="Boylan J."/>
            <person name="Ott S."/>
            <person name="Bowen H."/>
            <person name="Vavikolanu K."/>
            <person name="Mehta A."/>
            <person name="Aluvathingal J."/>
            <person name="Nadendla S."/>
            <person name="Lowell S."/>
            <person name="Myers T."/>
            <person name="Yan Y."/>
            <person name="Sichtig H."/>
        </authorList>
    </citation>
    <scope>NUCLEOTIDE SEQUENCE [LARGE SCALE GENOMIC DNA]</scope>
    <source>
        <strain evidence="4 5">FDAARGOS_909</strain>
    </source>
</reference>
<dbReference type="PANTHER" id="PTHR43353">
    <property type="entry name" value="SUCCINATE-SEMIALDEHYDE DEHYDROGENASE, MITOCHONDRIAL"/>
    <property type="match status" value="1"/>
</dbReference>
<dbReference type="InterPro" id="IPR016161">
    <property type="entry name" value="Ald_DH/histidinol_DH"/>
</dbReference>
<dbReference type="GO" id="GO:0004777">
    <property type="term" value="F:succinate-semialdehyde dehydrogenase (NAD+) activity"/>
    <property type="evidence" value="ECO:0007669"/>
    <property type="project" value="TreeGrafter"/>
</dbReference>
<dbReference type="FunFam" id="3.40.605.10:FF:000033">
    <property type="entry name" value="NAD-dependent succinate-semialdehyde dehydrogenase"/>
    <property type="match status" value="1"/>
</dbReference>
<dbReference type="Proteomes" id="UP000594778">
    <property type="component" value="Chromosome"/>
</dbReference>
<gene>
    <name evidence="4" type="ORF">I6G66_21145</name>
</gene>
<protein>
    <submittedName>
        <fullName evidence="4">NAD-dependent succinate-semialdehyde dehydrogenase</fullName>
    </submittedName>
</protein>
<dbReference type="FunFam" id="3.40.309.10:FF:000009">
    <property type="entry name" value="Aldehyde dehydrogenase A"/>
    <property type="match status" value="1"/>
</dbReference>
<dbReference type="CDD" id="cd07103">
    <property type="entry name" value="ALDH_F5_SSADH_GabD"/>
    <property type="match status" value="1"/>
</dbReference>
<dbReference type="GO" id="GO:0009450">
    <property type="term" value="P:gamma-aminobutyric acid catabolic process"/>
    <property type="evidence" value="ECO:0007669"/>
    <property type="project" value="TreeGrafter"/>
</dbReference>
<dbReference type="InterPro" id="IPR016163">
    <property type="entry name" value="Ald_DH_C"/>
</dbReference>
<dbReference type="RefSeq" id="WP_183021174.1">
    <property type="nucleotide sequence ID" value="NZ_CP065668.1"/>
</dbReference>
<dbReference type="SUPFAM" id="SSF53720">
    <property type="entry name" value="ALDH-like"/>
    <property type="match status" value="1"/>
</dbReference>
<evidence type="ECO:0000256" key="2">
    <source>
        <dbReference type="ARBA" id="ARBA00023002"/>
    </source>
</evidence>
<accession>A0A7T2S0X0</accession>
<sequence>MPHSSIESTDAPAYARPQLYIAGEWLAAGERHTEEVLNPATGLPLARLPHATRADLDAALAAAQQAFAGWRATAPLERSRLLRAAAALVRERADPIARTMTLEQGKPLREARLEVLASADTFDWYAEEGRRNYGRVVPGRTLTQRITVLHEPVGVCAAFTPWNFPAITPARKIAGALAAGCTLILKLAEETPATGLALVRALHDAGLPPGVLNAVFGVPGEVSSYLLDSPVVAKFSFTGSTAVGKLLAQQAAKGLKRATMELGGHAPAIVCADADVQQAAEMLVAGKFRNAGQVCIAPTRFYVHTDVYEAFVQAFVERTRRLVPGNGLDEASNLGPLANPRRQQAMHGLITDAVQRGARLECGGRPMDGPGFFWQPTVLTGVPETARAMNEEPFGPLALINRVDSVQEAIDRANRLPYGLASYAFTQHSATRAQLARGLQTGMLGINSLSVSMAEAPFGGVKESGWGSECGSEGLLAYCDVKLISED</sequence>
<keyword evidence="2" id="KW-0560">Oxidoreductase</keyword>
<feature type="domain" description="Aldehyde dehydrogenase" evidence="3">
    <location>
        <begin position="26"/>
        <end position="483"/>
    </location>
</feature>